<protein>
    <submittedName>
        <fullName evidence="2">Transmembrane and ubiquitin-like domain-containing protein 2</fullName>
    </submittedName>
</protein>
<evidence type="ECO:0000256" key="1">
    <source>
        <dbReference type="SAM" id="Phobius"/>
    </source>
</evidence>
<reference evidence="2" key="1">
    <citation type="journal article" date="2011" name="Funct. Integr. Genomics">
        <title>Major chimpanzee-specific structural changes in sperm development-associated genes.</title>
        <authorList>
            <person name="Kim R.N."/>
            <person name="Kim D.W."/>
            <person name="Choi S.H."/>
            <person name="Chae S.H."/>
            <person name="Nam S.H."/>
            <person name="Kim D.W."/>
            <person name="Kim A."/>
            <person name="Kang A."/>
            <person name="Park K.H."/>
            <person name="Lee Y.S."/>
            <person name="Hirai M."/>
            <person name="Suzuki Y."/>
            <person name="Sugano S."/>
            <person name="Hashimoto K."/>
            <person name="Kim D.S."/>
            <person name="Park H.S."/>
        </authorList>
    </citation>
    <scope>NUCLEOTIDE SEQUENCE</scope>
    <source>
        <tissue evidence="2">Testis</tissue>
    </source>
</reference>
<proteinExistence type="evidence at transcript level"/>
<keyword evidence="1 2" id="KW-0812">Transmembrane</keyword>
<feature type="transmembrane region" description="Helical" evidence="1">
    <location>
        <begin position="75"/>
        <end position="92"/>
    </location>
</feature>
<dbReference type="EMBL" id="AK306352">
    <property type="protein sequence ID" value="BAK63346.1"/>
    <property type="molecule type" value="mRNA"/>
</dbReference>
<evidence type="ECO:0000313" key="2">
    <source>
        <dbReference type="EMBL" id="BAK63346.1"/>
    </source>
</evidence>
<keyword evidence="1" id="KW-1133">Transmembrane helix</keyword>
<keyword evidence="1" id="KW-0472">Membrane</keyword>
<sequence length="164" mass="17928">MSAPSTQGCLQGQLSMAPAQLRREPGVSFHFSAKYSSFETEITLAGMKIVPAFSYGHLAACTFFLYPLAGIGCPPFFQSTLLAFYFIFLRVLHRAQSGRGWGTKPSPQHWEQPGHSCCSRSPQAVSKRQHWPLASVLPCPTPRTGYGSLGPRLLLLGLLEGQCL</sequence>
<name>G2HHY8_PANTR</name>
<dbReference type="AlphaFoldDB" id="G2HHY8"/>
<organism evidence="2">
    <name type="scientific">Pan troglodytes</name>
    <name type="common">Chimpanzee</name>
    <dbReference type="NCBI Taxonomy" id="9598"/>
    <lineage>
        <taxon>Eukaryota</taxon>
        <taxon>Metazoa</taxon>
        <taxon>Chordata</taxon>
        <taxon>Craniata</taxon>
        <taxon>Vertebrata</taxon>
        <taxon>Euteleostomi</taxon>
        <taxon>Mammalia</taxon>
        <taxon>Eutheria</taxon>
        <taxon>Euarchontoglires</taxon>
        <taxon>Primates</taxon>
        <taxon>Haplorrhini</taxon>
        <taxon>Catarrhini</taxon>
        <taxon>Hominidae</taxon>
        <taxon>Pan</taxon>
    </lineage>
</organism>
<accession>G2HHY8</accession>